<dbReference type="Proteomes" id="UP000013827">
    <property type="component" value="Unassembled WGS sequence"/>
</dbReference>
<keyword evidence="1" id="KW-1133">Transmembrane helix</keyword>
<dbReference type="KEGG" id="ehx:EMIHUDRAFT_454537"/>
<evidence type="ECO:0000313" key="2">
    <source>
        <dbReference type="EnsemblProtists" id="EOD38899"/>
    </source>
</evidence>
<protein>
    <submittedName>
        <fullName evidence="2">Uncharacterized protein</fullName>
    </submittedName>
</protein>
<evidence type="ECO:0000256" key="1">
    <source>
        <dbReference type="SAM" id="Phobius"/>
    </source>
</evidence>
<dbReference type="HOGENOM" id="CLU_1581415_0_0_1"/>
<proteinExistence type="predicted"/>
<reference evidence="3" key="1">
    <citation type="journal article" date="2013" name="Nature">
        <title>Pan genome of the phytoplankton Emiliania underpins its global distribution.</title>
        <authorList>
            <person name="Read B.A."/>
            <person name="Kegel J."/>
            <person name="Klute M.J."/>
            <person name="Kuo A."/>
            <person name="Lefebvre S.C."/>
            <person name="Maumus F."/>
            <person name="Mayer C."/>
            <person name="Miller J."/>
            <person name="Monier A."/>
            <person name="Salamov A."/>
            <person name="Young J."/>
            <person name="Aguilar M."/>
            <person name="Claverie J.M."/>
            <person name="Frickenhaus S."/>
            <person name="Gonzalez K."/>
            <person name="Herman E.K."/>
            <person name="Lin Y.C."/>
            <person name="Napier J."/>
            <person name="Ogata H."/>
            <person name="Sarno A.F."/>
            <person name="Shmutz J."/>
            <person name="Schroeder D."/>
            <person name="de Vargas C."/>
            <person name="Verret F."/>
            <person name="von Dassow P."/>
            <person name="Valentin K."/>
            <person name="Van de Peer Y."/>
            <person name="Wheeler G."/>
            <person name="Dacks J.B."/>
            <person name="Delwiche C.F."/>
            <person name="Dyhrman S.T."/>
            <person name="Glockner G."/>
            <person name="John U."/>
            <person name="Richards T."/>
            <person name="Worden A.Z."/>
            <person name="Zhang X."/>
            <person name="Grigoriev I.V."/>
            <person name="Allen A.E."/>
            <person name="Bidle K."/>
            <person name="Borodovsky M."/>
            <person name="Bowler C."/>
            <person name="Brownlee C."/>
            <person name="Cock J.M."/>
            <person name="Elias M."/>
            <person name="Gladyshev V.N."/>
            <person name="Groth M."/>
            <person name="Guda C."/>
            <person name="Hadaegh A."/>
            <person name="Iglesias-Rodriguez M.D."/>
            <person name="Jenkins J."/>
            <person name="Jones B.M."/>
            <person name="Lawson T."/>
            <person name="Leese F."/>
            <person name="Lindquist E."/>
            <person name="Lobanov A."/>
            <person name="Lomsadze A."/>
            <person name="Malik S.B."/>
            <person name="Marsh M.E."/>
            <person name="Mackinder L."/>
            <person name="Mock T."/>
            <person name="Mueller-Roeber B."/>
            <person name="Pagarete A."/>
            <person name="Parker M."/>
            <person name="Probert I."/>
            <person name="Quesneville H."/>
            <person name="Raines C."/>
            <person name="Rensing S.A."/>
            <person name="Riano-Pachon D.M."/>
            <person name="Richier S."/>
            <person name="Rokitta S."/>
            <person name="Shiraiwa Y."/>
            <person name="Soanes D.M."/>
            <person name="van der Giezen M."/>
            <person name="Wahlund T.M."/>
            <person name="Williams B."/>
            <person name="Wilson W."/>
            <person name="Wolfe G."/>
            <person name="Wurch L.L."/>
        </authorList>
    </citation>
    <scope>NUCLEOTIDE SEQUENCE</scope>
</reference>
<organism evidence="2 3">
    <name type="scientific">Emiliania huxleyi (strain CCMP1516)</name>
    <dbReference type="NCBI Taxonomy" id="280463"/>
    <lineage>
        <taxon>Eukaryota</taxon>
        <taxon>Haptista</taxon>
        <taxon>Haptophyta</taxon>
        <taxon>Prymnesiophyceae</taxon>
        <taxon>Isochrysidales</taxon>
        <taxon>Noelaerhabdaceae</taxon>
        <taxon>Emiliania</taxon>
    </lineage>
</organism>
<name>A0A0D3KT14_EMIH1</name>
<feature type="transmembrane region" description="Helical" evidence="1">
    <location>
        <begin position="80"/>
        <end position="100"/>
    </location>
</feature>
<dbReference type="AlphaFoldDB" id="A0A0D3KT14"/>
<reference evidence="2" key="2">
    <citation type="submission" date="2024-10" db="UniProtKB">
        <authorList>
            <consortium name="EnsemblProtists"/>
        </authorList>
    </citation>
    <scope>IDENTIFICATION</scope>
</reference>
<dbReference type="EnsemblProtists" id="EOD38899">
    <property type="protein sequence ID" value="EOD38899"/>
    <property type="gene ID" value="EMIHUDRAFT_454537"/>
</dbReference>
<sequence>MCDEVRATIDDLQTDAAVVSSEVAILTETFNAASSNLRALTGSLVAALDGAVDDALLLSDCAWVSADVDAALDSLESLSATLYVAGGFGFLLCAALLFLYMPSAIAVQIVHGGVGKQPGCPTFCRSVACCGAGHGRGASVQDMDMDGTMVVDMDGAPQKSSLRASSQRL</sequence>
<keyword evidence="1" id="KW-0812">Transmembrane</keyword>
<dbReference type="GeneID" id="17284170"/>
<keyword evidence="1" id="KW-0472">Membrane</keyword>
<evidence type="ECO:0000313" key="3">
    <source>
        <dbReference type="Proteomes" id="UP000013827"/>
    </source>
</evidence>
<dbReference type="RefSeq" id="XP_005791328.1">
    <property type="nucleotide sequence ID" value="XM_005791271.1"/>
</dbReference>
<keyword evidence="3" id="KW-1185">Reference proteome</keyword>
<accession>A0A0D3KT14</accession>